<proteinExistence type="predicted"/>
<gene>
    <name evidence="1" type="ORF">L195_g062868</name>
</gene>
<reference evidence="1 2" key="2">
    <citation type="journal article" date="2017" name="Front. Plant Sci.">
        <title>Gene Classification and Mining of Molecular Markers Useful in Red Clover (Trifolium pratense) Breeding.</title>
        <authorList>
            <person name="Istvanek J."/>
            <person name="Dluhosova J."/>
            <person name="Dluhos P."/>
            <person name="Patkova L."/>
            <person name="Nedelnik J."/>
            <person name="Repkova J."/>
        </authorList>
    </citation>
    <scope>NUCLEOTIDE SEQUENCE [LARGE SCALE GENOMIC DNA]</scope>
    <source>
        <strain evidence="2">cv. Tatra</strain>
        <tissue evidence="1">Young leaves</tissue>
    </source>
</reference>
<dbReference type="EMBL" id="ASHM01187827">
    <property type="protein sequence ID" value="PNX65994.1"/>
    <property type="molecule type" value="Genomic_DNA"/>
</dbReference>
<dbReference type="AlphaFoldDB" id="A0A2K3KI69"/>
<accession>A0A2K3KI69</accession>
<sequence length="29" mass="3262">ALSLDMWQWKPDPNTGSFEGLHPCVAFIT</sequence>
<evidence type="ECO:0000313" key="1">
    <source>
        <dbReference type="EMBL" id="PNX65994.1"/>
    </source>
</evidence>
<organism evidence="1 2">
    <name type="scientific">Trifolium pratense</name>
    <name type="common">Red clover</name>
    <dbReference type="NCBI Taxonomy" id="57577"/>
    <lineage>
        <taxon>Eukaryota</taxon>
        <taxon>Viridiplantae</taxon>
        <taxon>Streptophyta</taxon>
        <taxon>Embryophyta</taxon>
        <taxon>Tracheophyta</taxon>
        <taxon>Spermatophyta</taxon>
        <taxon>Magnoliopsida</taxon>
        <taxon>eudicotyledons</taxon>
        <taxon>Gunneridae</taxon>
        <taxon>Pentapetalae</taxon>
        <taxon>rosids</taxon>
        <taxon>fabids</taxon>
        <taxon>Fabales</taxon>
        <taxon>Fabaceae</taxon>
        <taxon>Papilionoideae</taxon>
        <taxon>50 kb inversion clade</taxon>
        <taxon>NPAAA clade</taxon>
        <taxon>Hologalegina</taxon>
        <taxon>IRL clade</taxon>
        <taxon>Trifolieae</taxon>
        <taxon>Trifolium</taxon>
    </lineage>
</organism>
<name>A0A2K3KI69_TRIPR</name>
<feature type="non-terminal residue" evidence="1">
    <location>
        <position position="1"/>
    </location>
</feature>
<reference evidence="1 2" key="1">
    <citation type="journal article" date="2014" name="Am. J. Bot.">
        <title>Genome assembly and annotation for red clover (Trifolium pratense; Fabaceae).</title>
        <authorList>
            <person name="Istvanek J."/>
            <person name="Jaros M."/>
            <person name="Krenek A."/>
            <person name="Repkova J."/>
        </authorList>
    </citation>
    <scope>NUCLEOTIDE SEQUENCE [LARGE SCALE GENOMIC DNA]</scope>
    <source>
        <strain evidence="2">cv. Tatra</strain>
        <tissue evidence="1">Young leaves</tissue>
    </source>
</reference>
<dbReference type="Proteomes" id="UP000236291">
    <property type="component" value="Unassembled WGS sequence"/>
</dbReference>
<protein>
    <submittedName>
        <fullName evidence="1">Uncharacterized protein</fullName>
    </submittedName>
</protein>
<evidence type="ECO:0000313" key="2">
    <source>
        <dbReference type="Proteomes" id="UP000236291"/>
    </source>
</evidence>
<comment type="caution">
    <text evidence="1">The sequence shown here is derived from an EMBL/GenBank/DDBJ whole genome shotgun (WGS) entry which is preliminary data.</text>
</comment>